<reference evidence="5" key="3">
    <citation type="submission" date="2025-08" db="UniProtKB">
        <authorList>
            <consortium name="RefSeq"/>
        </authorList>
    </citation>
    <scope>IDENTIFICATION</scope>
</reference>
<dbReference type="SUPFAM" id="SSF53807">
    <property type="entry name" value="Helical backbone' metal receptor"/>
    <property type="match status" value="1"/>
</dbReference>
<evidence type="ECO:0000256" key="2">
    <source>
        <dbReference type="SAM" id="SignalP"/>
    </source>
</evidence>
<dbReference type="RefSeq" id="WP_084544859.1">
    <property type="nucleotide sequence ID" value="NZ_AXWS01000008.1"/>
</dbReference>
<dbReference type="OrthoDB" id="6495095at2"/>
<dbReference type="Pfam" id="PF01497">
    <property type="entry name" value="Peripla_BP_2"/>
    <property type="match status" value="1"/>
</dbReference>
<evidence type="ECO:0000256" key="1">
    <source>
        <dbReference type="ARBA" id="ARBA00022729"/>
    </source>
</evidence>
<reference evidence="5" key="2">
    <citation type="journal article" date="2015" name="F1000Prime Rep">
        <title>Structure and mechanism of ABC transporters.</title>
        <authorList>
            <person name="Wilkens S."/>
        </authorList>
    </citation>
    <scope>NUCLEOTIDE SEQUENCE</scope>
</reference>
<organism evidence="4 5">
    <name type="scientific">Derxia gummosa DSM 723</name>
    <dbReference type="NCBI Taxonomy" id="1121388"/>
    <lineage>
        <taxon>Bacteria</taxon>
        <taxon>Pseudomonadati</taxon>
        <taxon>Pseudomonadota</taxon>
        <taxon>Betaproteobacteria</taxon>
        <taxon>Burkholderiales</taxon>
        <taxon>Alcaligenaceae</taxon>
        <taxon>Derxia</taxon>
    </lineage>
</organism>
<dbReference type="InterPro" id="IPR002491">
    <property type="entry name" value="ABC_transptr_periplasmic_BD"/>
</dbReference>
<protein>
    <submittedName>
        <fullName evidence="5">ABC transporter substrate-binding protein</fullName>
    </submittedName>
</protein>
<evidence type="ECO:0000259" key="3">
    <source>
        <dbReference type="PROSITE" id="PS50983"/>
    </source>
</evidence>
<dbReference type="PROSITE" id="PS50983">
    <property type="entry name" value="FE_B12_PBP"/>
    <property type="match status" value="1"/>
</dbReference>
<keyword evidence="4" id="KW-1185">Reference proteome</keyword>
<dbReference type="InterPro" id="IPR050902">
    <property type="entry name" value="ABC_Transporter_SBP"/>
</dbReference>
<dbReference type="GO" id="GO:0071281">
    <property type="term" value="P:cellular response to iron ion"/>
    <property type="evidence" value="ECO:0007669"/>
    <property type="project" value="TreeGrafter"/>
</dbReference>
<dbReference type="Proteomes" id="UP000675920">
    <property type="component" value="Unplaced"/>
</dbReference>
<dbReference type="PANTHER" id="PTHR30535">
    <property type="entry name" value="VITAMIN B12-BINDING PROTEIN"/>
    <property type="match status" value="1"/>
</dbReference>
<dbReference type="AlphaFoldDB" id="A0A8B6XAS7"/>
<proteinExistence type="predicted"/>
<dbReference type="InterPro" id="IPR054828">
    <property type="entry name" value="Vit_B12_bind_prot"/>
</dbReference>
<accession>A0A8B6XAS7</accession>
<dbReference type="Gene3D" id="3.40.50.1980">
    <property type="entry name" value="Nitrogenase molybdenum iron protein domain"/>
    <property type="match status" value="2"/>
</dbReference>
<evidence type="ECO:0000313" key="4">
    <source>
        <dbReference type="Proteomes" id="UP000675920"/>
    </source>
</evidence>
<feature type="chain" id="PRO_5034544732" evidence="2">
    <location>
        <begin position="21"/>
        <end position="324"/>
    </location>
</feature>
<dbReference type="PANTHER" id="PTHR30535:SF34">
    <property type="entry name" value="MOLYBDATE-BINDING PROTEIN MOLA"/>
    <property type="match status" value="1"/>
</dbReference>
<feature type="signal peptide" evidence="2">
    <location>
        <begin position="1"/>
        <end position="20"/>
    </location>
</feature>
<dbReference type="NCBIfam" id="NF038402">
    <property type="entry name" value="TroA_like"/>
    <property type="match status" value="1"/>
</dbReference>
<reference evidence="5" key="1">
    <citation type="journal article" date="2015" name="Biochem. Soc. Trans.">
        <title>The substrate-binding protein in bacterial ABC transporters: dissecting roles in the evolution of substrate specificity.</title>
        <authorList>
            <person name="Maqbool A."/>
            <person name="Horler R.S."/>
            <person name="Muller A."/>
            <person name="Wilkinson A.J."/>
            <person name="Wilson K.S."/>
            <person name="Thomas G.H."/>
        </authorList>
    </citation>
    <scope>NUCLEOTIDE SEQUENCE</scope>
</reference>
<name>A0A8B6XAS7_9BURK</name>
<feature type="domain" description="Fe/B12 periplasmic-binding" evidence="3">
    <location>
        <begin position="41"/>
        <end position="288"/>
    </location>
</feature>
<evidence type="ECO:0000313" key="5">
    <source>
        <dbReference type="RefSeq" id="WP_084544859.1"/>
    </source>
</evidence>
<sequence>MTRPLLLALLLLTGLAPAAATPIRLDDDAGTTVELPAAPARVVSLLPSLTETVCALGQCARLVGVDRYSTWPESIAGLPRLGGGLDPNIEAITALRPDLVLVATSSRASERLRALGLRVLALEPRSQADVHRVIGKLALALGLPAADGERLWQHIETDIDAIAATLPAAVRGTRVYFEVNRAPYAAGASSFIGETLARLGALNIVPAGLGPFPKLNPEYVVRADPALIMVGDRNYTGMDERPGWSGIRAIRERRVCVFAPEQSEVLVHPGPRMPEAARIMADCLVAKGQGLPAAVSAPAAVTPVAVPATRSAAPAVPATAKARP</sequence>
<keyword evidence="1 2" id="KW-0732">Signal</keyword>